<feature type="transmembrane region" description="Helical" evidence="16">
    <location>
        <begin position="555"/>
        <end position="575"/>
    </location>
</feature>
<keyword evidence="7" id="KW-0999">Mitochondrion inner membrane</keyword>
<dbReference type="AlphaFoldDB" id="A0A894KA28"/>
<feature type="transmembrane region" description="Helical" evidence="16">
    <location>
        <begin position="220"/>
        <end position="239"/>
    </location>
</feature>
<dbReference type="GO" id="GO:0015990">
    <property type="term" value="P:electron transport coupled proton transport"/>
    <property type="evidence" value="ECO:0007669"/>
    <property type="project" value="TreeGrafter"/>
</dbReference>
<feature type="transmembrane region" description="Helical" evidence="16">
    <location>
        <begin position="251"/>
        <end position="269"/>
    </location>
</feature>
<feature type="transmembrane region" description="Helical" evidence="16">
    <location>
        <begin position="343"/>
        <end position="361"/>
    </location>
</feature>
<feature type="transmembrane region" description="Helical" evidence="16">
    <location>
        <begin position="381"/>
        <end position="402"/>
    </location>
</feature>
<evidence type="ECO:0000256" key="16">
    <source>
        <dbReference type="RuleBase" id="RU003404"/>
    </source>
</evidence>
<feature type="domain" description="NADH-Ubiquinone oxidoreductase (complex I) chain 5 N-terminal" evidence="18">
    <location>
        <begin position="48"/>
        <end position="96"/>
    </location>
</feature>
<comment type="similarity">
    <text evidence="16">Belongs to the complex I subunit 5 family.</text>
</comment>
<feature type="transmembrane region" description="Helical" evidence="16">
    <location>
        <begin position="16"/>
        <end position="36"/>
    </location>
</feature>
<dbReference type="InterPro" id="IPR001750">
    <property type="entry name" value="ND/Mrp_TM"/>
</dbReference>
<feature type="transmembrane region" description="Helical" evidence="16">
    <location>
        <begin position="96"/>
        <end position="113"/>
    </location>
</feature>
<feature type="transmembrane region" description="Helical" evidence="16">
    <location>
        <begin position="119"/>
        <end position="137"/>
    </location>
</feature>
<feature type="transmembrane region" description="Helical" evidence="16">
    <location>
        <begin position="423"/>
        <end position="440"/>
    </location>
</feature>
<evidence type="ECO:0000256" key="4">
    <source>
        <dbReference type="ARBA" id="ARBA00022448"/>
    </source>
</evidence>
<dbReference type="GO" id="GO:0005743">
    <property type="term" value="C:mitochondrial inner membrane"/>
    <property type="evidence" value="ECO:0007669"/>
    <property type="project" value="UniProtKB-SubCell"/>
</dbReference>
<keyword evidence="9" id="KW-0249">Electron transport</keyword>
<evidence type="ECO:0000256" key="11">
    <source>
        <dbReference type="ARBA" id="ARBA00023027"/>
    </source>
</evidence>
<comment type="subcellular location">
    <subcellularLocation>
        <location evidence="1">Mitochondrion inner membrane</location>
        <topology evidence="1">Multi-pass membrane protein</topology>
    </subcellularLocation>
</comment>
<feature type="transmembrane region" description="Helical" evidence="16">
    <location>
        <begin position="185"/>
        <end position="208"/>
    </location>
</feature>
<proteinExistence type="inferred from homology"/>
<feature type="domain" description="NADH dehydrogenase subunit 5 C-terminal" evidence="19">
    <location>
        <begin position="397"/>
        <end position="574"/>
    </location>
</feature>
<feature type="transmembrane region" description="Helical" evidence="16">
    <location>
        <begin position="302"/>
        <end position="322"/>
    </location>
</feature>
<dbReference type="InterPro" id="IPR001516">
    <property type="entry name" value="Proton_antipo_N"/>
</dbReference>
<evidence type="ECO:0000256" key="9">
    <source>
        <dbReference type="ARBA" id="ARBA00022982"/>
    </source>
</evidence>
<feature type="transmembrane region" description="Helical" evidence="16">
    <location>
        <begin position="67"/>
        <end position="89"/>
    </location>
</feature>
<protein>
    <recommendedName>
        <fullName evidence="3 16">NADH-ubiquinone oxidoreductase chain 5</fullName>
        <ecNumber evidence="2 16">7.1.1.2</ecNumber>
    </recommendedName>
</protein>
<dbReference type="GO" id="GO:0042773">
    <property type="term" value="P:ATP synthesis coupled electron transport"/>
    <property type="evidence" value="ECO:0007669"/>
    <property type="project" value="InterPro"/>
</dbReference>
<keyword evidence="8" id="KW-1278">Translocase</keyword>
<feature type="transmembrane region" description="Helical" evidence="16">
    <location>
        <begin position="460"/>
        <end position="479"/>
    </location>
</feature>
<dbReference type="InterPro" id="IPR003945">
    <property type="entry name" value="NU5C-like"/>
</dbReference>
<accession>A0A894KA28</accession>
<evidence type="ECO:0000256" key="2">
    <source>
        <dbReference type="ARBA" id="ARBA00012944"/>
    </source>
</evidence>
<dbReference type="PANTHER" id="PTHR42829:SF2">
    <property type="entry name" value="NADH-UBIQUINONE OXIDOREDUCTASE CHAIN 5"/>
    <property type="match status" value="1"/>
</dbReference>
<keyword evidence="14 16" id="KW-0472">Membrane</keyword>
<evidence type="ECO:0000256" key="8">
    <source>
        <dbReference type="ARBA" id="ARBA00022967"/>
    </source>
</evidence>
<dbReference type="PRINTS" id="PR01434">
    <property type="entry name" value="NADHDHGNASE5"/>
</dbReference>
<evidence type="ECO:0000256" key="10">
    <source>
        <dbReference type="ARBA" id="ARBA00022989"/>
    </source>
</evidence>
<name>A0A894KA28_9VEST</name>
<keyword evidence="13 16" id="KW-0496">Mitochondrion</keyword>
<geneLocation type="mitochondrion" evidence="20"/>
<dbReference type="PANTHER" id="PTHR42829">
    <property type="entry name" value="NADH-UBIQUINONE OXIDOREDUCTASE CHAIN 5"/>
    <property type="match status" value="1"/>
</dbReference>
<comment type="function">
    <text evidence="16">Core subunit of the mitochondrial membrane respiratory chain NADH dehydrogenase (Complex I) which catalyzes electron transfer from NADH through the respiratory chain, using ubiquinone as an electron acceptor. Essential for the catalytic activity and assembly of complex I.</text>
</comment>
<evidence type="ECO:0000256" key="1">
    <source>
        <dbReference type="ARBA" id="ARBA00004448"/>
    </source>
</evidence>
<dbReference type="Pfam" id="PF00361">
    <property type="entry name" value="Proton_antipo_M"/>
    <property type="match status" value="1"/>
</dbReference>
<keyword evidence="6 16" id="KW-0812">Transmembrane</keyword>
<evidence type="ECO:0000256" key="13">
    <source>
        <dbReference type="ARBA" id="ARBA00023128"/>
    </source>
</evidence>
<keyword evidence="11 16" id="KW-0520">NAD</keyword>
<evidence type="ECO:0000259" key="18">
    <source>
        <dbReference type="Pfam" id="PF00662"/>
    </source>
</evidence>
<evidence type="ECO:0000256" key="6">
    <source>
        <dbReference type="ARBA" id="ARBA00022692"/>
    </source>
</evidence>
<feature type="transmembrane region" description="Helical" evidence="16">
    <location>
        <begin position="276"/>
        <end position="296"/>
    </location>
</feature>
<keyword evidence="12 16" id="KW-0830">Ubiquinone</keyword>
<organism evidence="20">
    <name type="scientific">Notocrater youngi</name>
    <dbReference type="NCBI Taxonomy" id="2813390"/>
    <lineage>
        <taxon>Eukaryota</taxon>
        <taxon>Metazoa</taxon>
        <taxon>Spiralia</taxon>
        <taxon>Lophotrochozoa</taxon>
        <taxon>Mollusca</taxon>
        <taxon>Gastropoda</taxon>
        <taxon>Vetigastropoda</taxon>
        <taxon>Lepetellida</taxon>
        <taxon>Lepetelloidea</taxon>
        <taxon>Pseudococculinidae</taxon>
        <taxon>Notocrater</taxon>
    </lineage>
</organism>
<reference evidence="20" key="1">
    <citation type="journal article" date="2022" name="J. Molluscan Stud.">
        <title>The mitogenome of the sunken wood limpet Notocrater youngi: Insights into mitogenome evolution in Lepetellida (Gastropoda: Vetigastropoda).</title>
        <authorList>
            <person name="Uribe J.E."/>
            <person name="Sei M."/>
            <person name="Harasewych M.G."/>
        </authorList>
    </citation>
    <scope>NUCLEOTIDE SEQUENCE</scope>
</reference>
<evidence type="ECO:0000256" key="15">
    <source>
        <dbReference type="ARBA" id="ARBA00049551"/>
    </source>
</evidence>
<evidence type="ECO:0000256" key="3">
    <source>
        <dbReference type="ARBA" id="ARBA00021096"/>
    </source>
</evidence>
<dbReference type="InterPro" id="IPR010934">
    <property type="entry name" value="NADH_DH_su5_C"/>
</dbReference>
<keyword evidence="10 16" id="KW-1133">Transmembrane helix</keyword>
<dbReference type="GO" id="GO:0008137">
    <property type="term" value="F:NADH dehydrogenase (ubiquinone) activity"/>
    <property type="evidence" value="ECO:0007669"/>
    <property type="project" value="UniProtKB-EC"/>
</dbReference>
<sequence length="577" mass="64456">MSMLMPLALLKSSSKSSIILFLYSMILMPITLSFVMTNKMIMLEWEILTISTTTFTIPLILDPVGIMFSNIVCLISACVMMFTSSYMSADVFLTRFTWLVMLFVMSMNLLIFIPNMMTLLLGWDGLGIVSFALVIYYSNMKSLAAGMLTALANRLGDVMLLLAIGMTATQGHWNIMFMWNTPMSTMVMVTIMLAAMTKSAQIPFSAWLPAAMAAPTPVSALVHSSTLVTAGIFLLIRFYPFLSSHQLFNQMLLLISITTMLMAGVTANYEFDLKKIIALSTLSQLGLMMMSISLGYPSLALFHLFTHALFKAMLFLCAGSIIHNNSNNQDIRNLGALWTQMPLTTACLNVANLALCGAPFLSGFYSKDLILEVSLTNPTNLMMLIMIFIATGMTASYSARLSMYSLWGPLNHKPLHQNKDEDMLMTTPIMILSFMTIPLGELLQSMTLNFNEDINMPMTYKFLVIISITFGVWVSQYFFKLATNSTPPTMSYPHHLNFSMWTLTMFSTQPLIKQPLYMGAKLHNSLDRGWFEILGGQGTMLTTTNLTKVNQMFQVNFLTTMLMISMATLTAYLILKS</sequence>
<dbReference type="EC" id="7.1.1.2" evidence="2 16"/>
<keyword evidence="4 16" id="KW-0813">Transport</keyword>
<evidence type="ECO:0000256" key="14">
    <source>
        <dbReference type="ARBA" id="ARBA00023136"/>
    </source>
</evidence>
<dbReference type="Pfam" id="PF06455">
    <property type="entry name" value="NADH5_C"/>
    <property type="match status" value="1"/>
</dbReference>
<dbReference type="GO" id="GO:0003954">
    <property type="term" value="F:NADH dehydrogenase activity"/>
    <property type="evidence" value="ECO:0007669"/>
    <property type="project" value="TreeGrafter"/>
</dbReference>
<dbReference type="EMBL" id="MT360647">
    <property type="protein sequence ID" value="QRW36455.1"/>
    <property type="molecule type" value="Genomic_DNA"/>
</dbReference>
<evidence type="ECO:0000259" key="17">
    <source>
        <dbReference type="Pfam" id="PF00361"/>
    </source>
</evidence>
<evidence type="ECO:0000256" key="5">
    <source>
        <dbReference type="ARBA" id="ARBA00022660"/>
    </source>
</evidence>
<dbReference type="Pfam" id="PF00662">
    <property type="entry name" value="Proton_antipo_N"/>
    <property type="match status" value="1"/>
</dbReference>
<evidence type="ECO:0000313" key="20">
    <source>
        <dbReference type="EMBL" id="QRW36455.1"/>
    </source>
</evidence>
<feature type="domain" description="NADH:quinone oxidoreductase/Mrp antiporter transmembrane" evidence="17">
    <location>
        <begin position="115"/>
        <end position="391"/>
    </location>
</feature>
<evidence type="ECO:0000256" key="7">
    <source>
        <dbReference type="ARBA" id="ARBA00022792"/>
    </source>
</evidence>
<keyword evidence="5" id="KW-0679">Respiratory chain</keyword>
<evidence type="ECO:0000256" key="12">
    <source>
        <dbReference type="ARBA" id="ARBA00023075"/>
    </source>
</evidence>
<gene>
    <name evidence="20" type="primary">ND5</name>
</gene>
<comment type="catalytic activity">
    <reaction evidence="15 16">
        <text>a ubiquinone + NADH + 5 H(+)(in) = a ubiquinol + NAD(+) + 4 H(+)(out)</text>
        <dbReference type="Rhea" id="RHEA:29091"/>
        <dbReference type="Rhea" id="RHEA-COMP:9565"/>
        <dbReference type="Rhea" id="RHEA-COMP:9566"/>
        <dbReference type="ChEBI" id="CHEBI:15378"/>
        <dbReference type="ChEBI" id="CHEBI:16389"/>
        <dbReference type="ChEBI" id="CHEBI:17976"/>
        <dbReference type="ChEBI" id="CHEBI:57540"/>
        <dbReference type="ChEBI" id="CHEBI:57945"/>
        <dbReference type="EC" id="7.1.1.2"/>
    </reaction>
</comment>
<evidence type="ECO:0000259" key="19">
    <source>
        <dbReference type="Pfam" id="PF06455"/>
    </source>
</evidence>